<evidence type="ECO:0000313" key="2">
    <source>
        <dbReference type="Proteomes" id="UP000237246"/>
    </source>
</evidence>
<keyword evidence="2" id="KW-1185">Reference proteome</keyword>
<reference evidence="1 2" key="1">
    <citation type="submission" date="2018-01" db="EMBL/GenBank/DDBJ databases">
        <title>Comparison of the Chinese Bamboo Partridge and Red Junglefowl genome sequences highlights the importance of demography in genome evolution.</title>
        <authorList>
            <person name="Tiley G.P."/>
            <person name="Kimball R.T."/>
            <person name="Braun E.L."/>
            <person name="Burleigh J.G."/>
        </authorList>
    </citation>
    <scope>NUCLEOTIDE SEQUENCE [LARGE SCALE GENOMIC DNA]</scope>
    <source>
        <strain evidence="1">RTK389</strain>
        <tissue evidence="1">Blood</tissue>
    </source>
</reference>
<name>A0A2P4TFD3_BAMTH</name>
<dbReference type="PANTHER" id="PTHR15434">
    <property type="entry name" value="HEAT SHOCK FACTOR 2-BINDING PROTEIN"/>
    <property type="match status" value="1"/>
</dbReference>
<dbReference type="AlphaFoldDB" id="A0A2P4TFD3"/>
<gene>
    <name evidence="1" type="ORF">CIB84_001163</name>
</gene>
<dbReference type="OrthoDB" id="10065854at2759"/>
<organism evidence="1 2">
    <name type="scientific">Bambusicola thoracicus</name>
    <name type="common">Chinese bamboo-partridge</name>
    <name type="synonym">Perdix thoracica</name>
    <dbReference type="NCBI Taxonomy" id="9083"/>
    <lineage>
        <taxon>Eukaryota</taxon>
        <taxon>Metazoa</taxon>
        <taxon>Chordata</taxon>
        <taxon>Craniata</taxon>
        <taxon>Vertebrata</taxon>
        <taxon>Euteleostomi</taxon>
        <taxon>Archelosauria</taxon>
        <taxon>Archosauria</taxon>
        <taxon>Dinosauria</taxon>
        <taxon>Saurischia</taxon>
        <taxon>Theropoda</taxon>
        <taxon>Coelurosauria</taxon>
        <taxon>Aves</taxon>
        <taxon>Neognathae</taxon>
        <taxon>Galloanserae</taxon>
        <taxon>Galliformes</taxon>
        <taxon>Phasianidae</taxon>
        <taxon>Perdicinae</taxon>
        <taxon>Bambusicola</taxon>
    </lineage>
</organism>
<proteinExistence type="predicted"/>
<dbReference type="Proteomes" id="UP000237246">
    <property type="component" value="Unassembled WGS sequence"/>
</dbReference>
<dbReference type="EMBL" id="PPHD01000833">
    <property type="protein sequence ID" value="POI35083.1"/>
    <property type="molecule type" value="Genomic_DNA"/>
</dbReference>
<dbReference type="InterPro" id="IPR039584">
    <property type="entry name" value="HSF2BP"/>
</dbReference>
<comment type="caution">
    <text evidence="1">The sequence shown here is derived from an EMBL/GenBank/DDBJ whole genome shotgun (WGS) entry which is preliminary data.</text>
</comment>
<protein>
    <submittedName>
        <fullName evidence="1">Uncharacterized protein</fullName>
    </submittedName>
</protein>
<dbReference type="GO" id="GO:0005829">
    <property type="term" value="C:cytosol"/>
    <property type="evidence" value="ECO:0007669"/>
    <property type="project" value="TreeGrafter"/>
</dbReference>
<evidence type="ECO:0000313" key="1">
    <source>
        <dbReference type="EMBL" id="POI35083.1"/>
    </source>
</evidence>
<accession>A0A2P4TFD3</accession>
<dbReference type="PANTHER" id="PTHR15434:SF2">
    <property type="entry name" value="HEAT SHOCK FACTOR 2-BINDING PROTEIN"/>
    <property type="match status" value="1"/>
</dbReference>
<sequence>MLRVNGLSSENACLYLQGSEEEAEQPVLYAAAARPWEVFVDPEDSIWVLSYVNLNDGNKRRNRLLGQRKKALRLPKCHLETSFEEVRVRVAFGLCYPVLIYGKSTVYGQIEVWLMLMSLYNVSINLKGLKYISESPGFIPLLWWLLNGKLL</sequence>